<comment type="similarity">
    <text evidence="3">Belongs to the NOP16 family.</text>
</comment>
<dbReference type="InterPro" id="IPR019002">
    <property type="entry name" value="Ribosome_biogenesis_Nop16"/>
</dbReference>
<feature type="compositionally biased region" description="Basic and acidic residues" evidence="8">
    <location>
        <begin position="157"/>
        <end position="186"/>
    </location>
</feature>
<dbReference type="STRING" id="1314773.A0A3N2PXM6"/>
<dbReference type="PANTHER" id="PTHR13243">
    <property type="entry name" value="HSPC111 PROTEIN-RELATED"/>
    <property type="match status" value="1"/>
</dbReference>
<evidence type="ECO:0000313" key="9">
    <source>
        <dbReference type="EMBL" id="ROT39224.1"/>
    </source>
</evidence>
<dbReference type="AlphaFoldDB" id="A0A3N2PXM6"/>
<evidence type="ECO:0000256" key="2">
    <source>
        <dbReference type="ARBA" id="ARBA00004604"/>
    </source>
</evidence>
<feature type="region of interest" description="Disordered" evidence="8">
    <location>
        <begin position="1"/>
        <end position="29"/>
    </location>
</feature>
<comment type="subcellular location">
    <subcellularLocation>
        <location evidence="2">Nucleus</location>
        <location evidence="2">Nucleolus</location>
    </subcellularLocation>
</comment>
<dbReference type="GO" id="GO:0042273">
    <property type="term" value="P:ribosomal large subunit biogenesis"/>
    <property type="evidence" value="ECO:0007669"/>
    <property type="project" value="TreeGrafter"/>
</dbReference>
<dbReference type="EMBL" id="ML119054">
    <property type="protein sequence ID" value="ROT39224.1"/>
    <property type="molecule type" value="Genomic_DNA"/>
</dbReference>
<accession>A0A3N2PXM6</accession>
<evidence type="ECO:0000256" key="6">
    <source>
        <dbReference type="ARBA" id="ARBA00023242"/>
    </source>
</evidence>
<dbReference type="GeneID" id="39580251"/>
<keyword evidence="7" id="KW-0687">Ribonucleoprotein</keyword>
<sequence>MGRTLQNRKRRSGKPKIRQANKLKRPLNPRGNNIIAQNWNKKETLTQNYRRLGLAARLNGPSGGEEKTIKQVLQARQEGKRLKPALDPLMIDPTAKAVVGEAKIERDADGNIINIQYIGPDGKPRKKTPRDNPLNDPLVDMEYASEEEEEDDDEDPENKTEVIRLLEEEASRPVEKKPRHQSEREREWVERLVARHGDNFAAMARDRKLNPMQQTEADIARRIRKWQASH</sequence>
<gene>
    <name evidence="9" type="ORF">SODALDRAFT_332660</name>
</gene>
<dbReference type="GO" id="GO:0005730">
    <property type="term" value="C:nucleolus"/>
    <property type="evidence" value="ECO:0007669"/>
    <property type="project" value="UniProtKB-SubCell"/>
</dbReference>
<dbReference type="PANTHER" id="PTHR13243:SF1">
    <property type="entry name" value="NUCLEOLAR PROTEIN 16"/>
    <property type="match status" value="1"/>
</dbReference>
<evidence type="ECO:0000256" key="3">
    <source>
        <dbReference type="ARBA" id="ARBA00008479"/>
    </source>
</evidence>
<feature type="compositionally biased region" description="Acidic residues" evidence="8">
    <location>
        <begin position="143"/>
        <end position="156"/>
    </location>
</feature>
<comment type="function">
    <text evidence="1">Involved in the biogenesis of the 60S ribosomal subunit.</text>
</comment>
<evidence type="ECO:0000256" key="7">
    <source>
        <dbReference type="ARBA" id="ARBA00023274"/>
    </source>
</evidence>
<proteinExistence type="inferred from homology"/>
<feature type="region of interest" description="Disordered" evidence="8">
    <location>
        <begin position="115"/>
        <end position="186"/>
    </location>
</feature>
<evidence type="ECO:0000256" key="8">
    <source>
        <dbReference type="SAM" id="MobiDB-lite"/>
    </source>
</evidence>
<evidence type="ECO:0000256" key="5">
    <source>
        <dbReference type="ARBA" id="ARBA00015522"/>
    </source>
</evidence>
<dbReference type="OrthoDB" id="285729at2759"/>
<reference evidence="9 10" key="1">
    <citation type="journal article" date="2018" name="Mol. Ecol.">
        <title>The obligate alkalophilic soda-lake fungus Sodiomyces alkalinus has shifted to a protein diet.</title>
        <authorList>
            <person name="Grum-Grzhimaylo A.A."/>
            <person name="Falkoski D.L."/>
            <person name="van den Heuvel J."/>
            <person name="Valero-Jimenez C.A."/>
            <person name="Min B."/>
            <person name="Choi I.G."/>
            <person name="Lipzen A."/>
            <person name="Daum C.G."/>
            <person name="Aanen D.K."/>
            <person name="Tsang A."/>
            <person name="Henrissat B."/>
            <person name="Bilanenko E.N."/>
            <person name="de Vries R.P."/>
            <person name="van Kan J.A.L."/>
            <person name="Grigoriev I.V."/>
            <person name="Debets A.J.M."/>
        </authorList>
    </citation>
    <scope>NUCLEOTIDE SEQUENCE [LARGE SCALE GENOMIC DNA]</scope>
    <source>
        <strain evidence="9 10">F11</strain>
    </source>
</reference>
<name>A0A3N2PXM6_SODAK</name>
<dbReference type="RefSeq" id="XP_028467030.1">
    <property type="nucleotide sequence ID" value="XM_028611773.1"/>
</dbReference>
<dbReference type="Pfam" id="PF09420">
    <property type="entry name" value="Nop16"/>
    <property type="match status" value="1"/>
</dbReference>
<keyword evidence="10" id="KW-1185">Reference proteome</keyword>
<dbReference type="GO" id="GO:1990904">
    <property type="term" value="C:ribonucleoprotein complex"/>
    <property type="evidence" value="ECO:0007669"/>
    <property type="project" value="UniProtKB-KW"/>
</dbReference>
<dbReference type="Proteomes" id="UP000272025">
    <property type="component" value="Unassembled WGS sequence"/>
</dbReference>
<protein>
    <recommendedName>
        <fullName evidence="5">Nucleolar protein 16</fullName>
    </recommendedName>
</protein>
<keyword evidence="6" id="KW-0539">Nucleus</keyword>
<evidence type="ECO:0000256" key="4">
    <source>
        <dbReference type="ARBA" id="ARBA00011187"/>
    </source>
</evidence>
<organism evidence="9 10">
    <name type="scientific">Sodiomyces alkalinus (strain CBS 110278 / VKM F-3762 / F11)</name>
    <name type="common">Alkaliphilic filamentous fungus</name>
    <dbReference type="NCBI Taxonomy" id="1314773"/>
    <lineage>
        <taxon>Eukaryota</taxon>
        <taxon>Fungi</taxon>
        <taxon>Dikarya</taxon>
        <taxon>Ascomycota</taxon>
        <taxon>Pezizomycotina</taxon>
        <taxon>Sordariomycetes</taxon>
        <taxon>Hypocreomycetidae</taxon>
        <taxon>Glomerellales</taxon>
        <taxon>Plectosphaerellaceae</taxon>
        <taxon>Sodiomyces</taxon>
    </lineage>
</organism>
<comment type="subunit">
    <text evidence="4">Component of the pre-66S ribosomal particle.</text>
</comment>
<evidence type="ECO:0000313" key="10">
    <source>
        <dbReference type="Proteomes" id="UP000272025"/>
    </source>
</evidence>
<feature type="compositionally biased region" description="Basic residues" evidence="8">
    <location>
        <begin position="1"/>
        <end position="27"/>
    </location>
</feature>
<evidence type="ECO:0000256" key="1">
    <source>
        <dbReference type="ARBA" id="ARBA00002889"/>
    </source>
</evidence>